<feature type="domain" description="Glycosyl transferase family 1" evidence="1">
    <location>
        <begin position="192"/>
        <end position="354"/>
    </location>
</feature>
<dbReference type="PANTHER" id="PTHR12526">
    <property type="entry name" value="GLYCOSYLTRANSFERASE"/>
    <property type="match status" value="1"/>
</dbReference>
<dbReference type="Pfam" id="PF00534">
    <property type="entry name" value="Glycos_transf_1"/>
    <property type="match status" value="1"/>
</dbReference>
<keyword evidence="3" id="KW-1185">Reference proteome</keyword>
<dbReference type="Gene3D" id="3.40.50.2000">
    <property type="entry name" value="Glycogen Phosphorylase B"/>
    <property type="match status" value="2"/>
</dbReference>
<gene>
    <name evidence="2" type="ORF">H7U36_06210</name>
</gene>
<accession>A0ABS2E7W9</accession>
<dbReference type="SUPFAM" id="SSF53756">
    <property type="entry name" value="UDP-Glycosyltransferase/glycogen phosphorylase"/>
    <property type="match status" value="1"/>
</dbReference>
<reference evidence="2 3" key="1">
    <citation type="journal article" date="2021" name="Sci. Rep.">
        <title>The distribution of antibiotic resistance genes in chicken gut microbiota commensals.</title>
        <authorList>
            <person name="Juricova H."/>
            <person name="Matiasovicova J."/>
            <person name="Kubasova T."/>
            <person name="Cejkova D."/>
            <person name="Rychlik I."/>
        </authorList>
    </citation>
    <scope>NUCLEOTIDE SEQUENCE [LARGE SCALE GENOMIC DNA]</scope>
    <source>
        <strain evidence="2 3">An773</strain>
    </source>
</reference>
<evidence type="ECO:0000313" key="2">
    <source>
        <dbReference type="EMBL" id="MBM6737703.1"/>
    </source>
</evidence>
<evidence type="ECO:0000313" key="3">
    <source>
        <dbReference type="Proteomes" id="UP000716906"/>
    </source>
</evidence>
<evidence type="ECO:0000259" key="1">
    <source>
        <dbReference type="Pfam" id="PF00534"/>
    </source>
</evidence>
<dbReference type="EMBL" id="JACLYY010000005">
    <property type="protein sequence ID" value="MBM6737703.1"/>
    <property type="molecule type" value="Genomic_DNA"/>
</dbReference>
<comment type="caution">
    <text evidence="2">The sequence shown here is derived from an EMBL/GenBank/DDBJ whole genome shotgun (WGS) entry which is preliminary data.</text>
</comment>
<proteinExistence type="predicted"/>
<name>A0ABS2E7W9_9FIRM</name>
<organism evidence="2 3">
    <name type="scientific">Faecalicatena fissicatena</name>
    <dbReference type="NCBI Taxonomy" id="290055"/>
    <lineage>
        <taxon>Bacteria</taxon>
        <taxon>Bacillati</taxon>
        <taxon>Bacillota</taxon>
        <taxon>Clostridia</taxon>
        <taxon>Lachnospirales</taxon>
        <taxon>Lachnospiraceae</taxon>
        <taxon>Faecalicatena</taxon>
    </lineage>
</organism>
<protein>
    <submittedName>
        <fullName evidence="2">Glycosyltransferase family 4 protein</fullName>
    </submittedName>
</protein>
<dbReference type="Proteomes" id="UP000716906">
    <property type="component" value="Unassembled WGS sequence"/>
</dbReference>
<dbReference type="InterPro" id="IPR001296">
    <property type="entry name" value="Glyco_trans_1"/>
</dbReference>
<sequence length="376" mass="43589">MRKLLIMASLFWPQKKSGGPPISILNLVLSIKDDFDIYIISKNHEINEDKPLEGVHDGWNQFSFGKAYYVPKGKHSLKNILSLIDFVSPDVIYQNSFFSADDMLPVLIYKKKHKNIKIIVAPRGEFYPERLSQGKLKKKTYGYVLKYTGMLKDIFFQGTNQDESRQIKENLYIPDRYLLNIQNIATVSVKSEKVLQKKRGELRLVYIARIHPTKNLLNAIRWLSKVRGEVIYDIYGSVEDEEYWMQCRNIIDKLPDNIQVNYKGMVEHDRVSEVISDYHAYYMPTTGENFGHSIVEALLTGRPVIISDQTPWTDVNNVGSYAISLEKPEKFIESLNKMTEVSGDTYMQICEKAKQYIDQKLDNQSIIKQYKKAFGE</sequence>